<proteinExistence type="predicted"/>
<reference evidence="2" key="1">
    <citation type="submission" date="2010-02" db="EMBL/GenBank/DDBJ databases">
        <title>Complete sequence of Ferroglobus placidus DSM 10642.</title>
        <authorList>
            <consortium name="US DOE Joint Genome Institute"/>
            <person name="Lucas S."/>
            <person name="Copeland A."/>
            <person name="Lapidus A."/>
            <person name="Cheng J.-F."/>
            <person name="Bruce D."/>
            <person name="Goodwin L."/>
            <person name="Pitluck S."/>
            <person name="Saunders E."/>
            <person name="Brettin T."/>
            <person name="Detter J.C."/>
            <person name="Han C."/>
            <person name="Tapia R."/>
            <person name="Larimer F."/>
            <person name="Land M."/>
            <person name="Hauser L."/>
            <person name="Kyrpides N."/>
            <person name="Ivanova N."/>
            <person name="Holmes D."/>
            <person name="Lovley D."/>
            <person name="Kyrpides N."/>
            <person name="Anderson I.J."/>
            <person name="Woyke T."/>
        </authorList>
    </citation>
    <scope>NUCLEOTIDE SEQUENCE [LARGE SCALE GENOMIC DNA]</scope>
    <source>
        <strain evidence="2">DSM 10642 / AEDII12DO</strain>
    </source>
</reference>
<keyword evidence="2" id="KW-1185">Reference proteome</keyword>
<name>D3RZU5_FERPA</name>
<organism evidence="1 2">
    <name type="scientific">Ferroglobus placidus (strain DSM 10642 / AEDII12DO)</name>
    <dbReference type="NCBI Taxonomy" id="589924"/>
    <lineage>
        <taxon>Archaea</taxon>
        <taxon>Methanobacteriati</taxon>
        <taxon>Methanobacteriota</taxon>
        <taxon>Archaeoglobi</taxon>
        <taxon>Archaeoglobales</taxon>
        <taxon>Archaeoglobaceae</taxon>
        <taxon>Ferroglobus</taxon>
    </lineage>
</organism>
<gene>
    <name evidence="1" type="ordered locus">Ferp_1867</name>
</gene>
<dbReference type="eggNOG" id="arCOG06572">
    <property type="taxonomic scope" value="Archaea"/>
</dbReference>
<protein>
    <submittedName>
        <fullName evidence="1">Uncharacterized protein</fullName>
    </submittedName>
</protein>
<dbReference type="HOGENOM" id="CLU_2010017_0_0_2"/>
<dbReference type="GeneID" id="8779396"/>
<dbReference type="Proteomes" id="UP000002613">
    <property type="component" value="Chromosome"/>
</dbReference>
<dbReference type="AlphaFoldDB" id="D3RZU5"/>
<dbReference type="EMBL" id="CP001899">
    <property type="protein sequence ID" value="ADC66008.1"/>
    <property type="molecule type" value="Genomic_DNA"/>
</dbReference>
<reference evidence="1 2" key="2">
    <citation type="journal article" date="2011" name="Stand. Genomic Sci.">
        <title>Complete genome sequence of Ferroglobus placidus AEDII12DO.</title>
        <authorList>
            <person name="Anderson I."/>
            <person name="Risso C."/>
            <person name="Holmes D."/>
            <person name="Lucas S."/>
            <person name="Copeland A."/>
            <person name="Lapidus A."/>
            <person name="Cheng J.F."/>
            <person name="Bruce D."/>
            <person name="Goodwin L."/>
            <person name="Pitluck S."/>
            <person name="Saunders E."/>
            <person name="Brettin T."/>
            <person name="Detter J.C."/>
            <person name="Han C."/>
            <person name="Tapia R."/>
            <person name="Larimer F."/>
            <person name="Land M."/>
            <person name="Hauser L."/>
            <person name="Woyke T."/>
            <person name="Lovley D."/>
            <person name="Kyrpides N."/>
            <person name="Ivanova N."/>
        </authorList>
    </citation>
    <scope>NUCLEOTIDE SEQUENCE [LARGE SCALE GENOMIC DNA]</scope>
    <source>
        <strain evidence="2">DSM 10642 / AEDII12DO</strain>
    </source>
</reference>
<sequence length="123" mass="13984">MSYVSEILESRDVTAFGKYLALLIEEEYAYEIIDQIGKAKNVEEFIDGIWKAMRLAKKLESKCAEYSKIIPSNGNIKQVLAFVERDQKALKFLSRYLGSLAFTTWSEIERAKSECEKGSGGEK</sequence>
<dbReference type="PaxDb" id="589924-Ferp_1867"/>
<dbReference type="KEGG" id="fpl:Ferp_1867"/>
<accession>D3RZU5</accession>
<dbReference type="STRING" id="589924.Ferp_1867"/>
<dbReference type="RefSeq" id="WP_012966347.1">
    <property type="nucleotide sequence ID" value="NC_013849.1"/>
</dbReference>
<evidence type="ECO:0000313" key="2">
    <source>
        <dbReference type="Proteomes" id="UP000002613"/>
    </source>
</evidence>
<evidence type="ECO:0000313" key="1">
    <source>
        <dbReference type="EMBL" id="ADC66008.1"/>
    </source>
</evidence>